<proteinExistence type="predicted"/>
<dbReference type="EMBL" id="JACXVP010000009">
    <property type="protein sequence ID" value="KAG5585444.1"/>
    <property type="molecule type" value="Genomic_DNA"/>
</dbReference>
<evidence type="ECO:0000313" key="1">
    <source>
        <dbReference type="EMBL" id="KAG5585444.1"/>
    </source>
</evidence>
<dbReference type="AlphaFoldDB" id="A0A9J5XE05"/>
<reference evidence="1 2" key="1">
    <citation type="submission" date="2020-09" db="EMBL/GenBank/DDBJ databases">
        <title>De no assembly of potato wild relative species, Solanum commersonii.</title>
        <authorList>
            <person name="Cho K."/>
        </authorList>
    </citation>
    <scope>NUCLEOTIDE SEQUENCE [LARGE SCALE GENOMIC DNA]</scope>
    <source>
        <strain evidence="1">LZ3.2</strain>
        <tissue evidence="1">Leaf</tissue>
    </source>
</reference>
<keyword evidence="2" id="KW-1185">Reference proteome</keyword>
<name>A0A9J5XE05_SOLCO</name>
<organism evidence="1 2">
    <name type="scientific">Solanum commersonii</name>
    <name type="common">Commerson's wild potato</name>
    <name type="synonym">Commerson's nightshade</name>
    <dbReference type="NCBI Taxonomy" id="4109"/>
    <lineage>
        <taxon>Eukaryota</taxon>
        <taxon>Viridiplantae</taxon>
        <taxon>Streptophyta</taxon>
        <taxon>Embryophyta</taxon>
        <taxon>Tracheophyta</taxon>
        <taxon>Spermatophyta</taxon>
        <taxon>Magnoliopsida</taxon>
        <taxon>eudicotyledons</taxon>
        <taxon>Gunneridae</taxon>
        <taxon>Pentapetalae</taxon>
        <taxon>asterids</taxon>
        <taxon>lamiids</taxon>
        <taxon>Solanales</taxon>
        <taxon>Solanaceae</taxon>
        <taxon>Solanoideae</taxon>
        <taxon>Solaneae</taxon>
        <taxon>Solanum</taxon>
    </lineage>
</organism>
<evidence type="ECO:0000313" key="2">
    <source>
        <dbReference type="Proteomes" id="UP000824120"/>
    </source>
</evidence>
<gene>
    <name evidence="1" type="ORF">H5410_045878</name>
</gene>
<accession>A0A9J5XE05</accession>
<sequence>MMMTTPIDFSFPYKIDGDENNVFSSYGVYASMMLRSTSKFGSGEGNFVVSLIFDRNKVEFVVLVQRTTDSNNKDDVIIDGNVICVPTPEMLSSMTKIRRDVIMWFH</sequence>
<dbReference type="Proteomes" id="UP000824120">
    <property type="component" value="Chromosome 9"/>
</dbReference>
<protein>
    <submittedName>
        <fullName evidence="1">Uncharacterized protein</fullName>
    </submittedName>
</protein>
<comment type="caution">
    <text evidence="1">The sequence shown here is derived from an EMBL/GenBank/DDBJ whole genome shotgun (WGS) entry which is preliminary data.</text>
</comment>